<keyword evidence="4" id="KW-1185">Reference proteome</keyword>
<feature type="domain" description="DUF4143" evidence="2">
    <location>
        <begin position="213"/>
        <end position="366"/>
    </location>
</feature>
<dbReference type="EMBL" id="JAPDOD010000016">
    <property type="protein sequence ID" value="MDA0162176.1"/>
    <property type="molecule type" value="Genomic_DNA"/>
</dbReference>
<evidence type="ECO:0000259" key="1">
    <source>
        <dbReference type="Pfam" id="PF13173"/>
    </source>
</evidence>
<dbReference type="PANTHER" id="PTHR43566:SF2">
    <property type="entry name" value="DUF4143 DOMAIN-CONTAINING PROTEIN"/>
    <property type="match status" value="1"/>
</dbReference>
<evidence type="ECO:0000313" key="4">
    <source>
        <dbReference type="Proteomes" id="UP001149140"/>
    </source>
</evidence>
<dbReference type="RefSeq" id="WP_270041413.1">
    <property type="nucleotide sequence ID" value="NZ_JAPDOD010000016.1"/>
</dbReference>
<gene>
    <name evidence="3" type="ORF">OM076_18030</name>
</gene>
<dbReference type="InterPro" id="IPR025420">
    <property type="entry name" value="DUF4143"/>
</dbReference>
<proteinExistence type="predicted"/>
<reference evidence="3" key="1">
    <citation type="submission" date="2022-10" db="EMBL/GenBank/DDBJ databases">
        <title>The WGS of Solirubrobacter ginsenosidimutans DSM 21036.</title>
        <authorList>
            <person name="Jiang Z."/>
        </authorList>
    </citation>
    <scope>NUCLEOTIDE SEQUENCE</scope>
    <source>
        <strain evidence="3">DSM 21036</strain>
    </source>
</reference>
<name>A0A9X3MUJ2_9ACTN</name>
<dbReference type="Proteomes" id="UP001149140">
    <property type="component" value="Unassembled WGS sequence"/>
</dbReference>
<evidence type="ECO:0000259" key="2">
    <source>
        <dbReference type="Pfam" id="PF13635"/>
    </source>
</evidence>
<evidence type="ECO:0000313" key="3">
    <source>
        <dbReference type="EMBL" id="MDA0162176.1"/>
    </source>
</evidence>
<dbReference type="AlphaFoldDB" id="A0A9X3MUJ2"/>
<accession>A0A9X3MUJ2</accession>
<protein>
    <submittedName>
        <fullName evidence="3">DUF4143 domain-containing protein</fullName>
    </submittedName>
</protein>
<sequence length="418" mass="45367">MPALDASYVPRLVDLQLDALAAQLPAVMVTGARATGKTTTLARRAATVVRLDVAARAAAFEADPDAALRGLEEPVLLDEWQAVPSVLGAVRRAVESEPTGNRFLLSGPVRAELDHGVWAATGRIVRLSMFGMTVREQAGQIEGASFWDRLANGDDLPVPGDTPDLRGYVEIALRGGFPAAALRLSGLAHQAWMDSYLENLLTRDVPAAAGETTRRRDPVRVRRYFEACALNSAGEAEHKTIYEAAGINRMTALDYDDLLTRLYVIDALPAWETNRLKRLTRTAKRYVAEPALIAAALRLDVAGVLADGNLLGRLLDTFVAAQLRPESTVSNSRPRLHHLRTQSAREEVDIVAELGGGRVIGVEVKADAAPDRRAARHLVWLRDRLGDRFVAGVVLHTGPRPFALDERIVAAPISSIWG</sequence>
<dbReference type="InterPro" id="IPR041682">
    <property type="entry name" value="AAA_14"/>
</dbReference>
<dbReference type="PANTHER" id="PTHR43566">
    <property type="entry name" value="CONSERVED PROTEIN"/>
    <property type="match status" value="1"/>
</dbReference>
<dbReference type="Pfam" id="PF13635">
    <property type="entry name" value="DUF4143"/>
    <property type="match status" value="1"/>
</dbReference>
<dbReference type="Pfam" id="PF13173">
    <property type="entry name" value="AAA_14"/>
    <property type="match status" value="1"/>
</dbReference>
<feature type="domain" description="AAA" evidence="1">
    <location>
        <begin position="25"/>
        <end position="136"/>
    </location>
</feature>
<comment type="caution">
    <text evidence="3">The sequence shown here is derived from an EMBL/GenBank/DDBJ whole genome shotgun (WGS) entry which is preliminary data.</text>
</comment>
<organism evidence="3 4">
    <name type="scientific">Solirubrobacter ginsenosidimutans</name>
    <dbReference type="NCBI Taxonomy" id="490573"/>
    <lineage>
        <taxon>Bacteria</taxon>
        <taxon>Bacillati</taxon>
        <taxon>Actinomycetota</taxon>
        <taxon>Thermoleophilia</taxon>
        <taxon>Solirubrobacterales</taxon>
        <taxon>Solirubrobacteraceae</taxon>
        <taxon>Solirubrobacter</taxon>
    </lineage>
</organism>